<evidence type="ECO:0000259" key="1">
    <source>
        <dbReference type="Pfam" id="PF21806"/>
    </source>
</evidence>
<dbReference type="EMBL" id="BAAAZR010000002">
    <property type="protein sequence ID" value="GAA3799028.1"/>
    <property type="molecule type" value="Genomic_DNA"/>
</dbReference>
<accession>A0ABP7HQW9</accession>
<keyword evidence="3" id="KW-1185">Reference proteome</keyword>
<dbReference type="RefSeq" id="WP_344936624.1">
    <property type="nucleotide sequence ID" value="NZ_BAAAZR010000002.1"/>
</dbReference>
<name>A0ABP7HQW9_9ACTN</name>
<dbReference type="Proteomes" id="UP001500888">
    <property type="component" value="Unassembled WGS sequence"/>
</dbReference>
<reference evidence="3" key="1">
    <citation type="journal article" date="2019" name="Int. J. Syst. Evol. Microbiol.">
        <title>The Global Catalogue of Microorganisms (GCM) 10K type strain sequencing project: providing services to taxonomists for standard genome sequencing and annotation.</title>
        <authorList>
            <consortium name="The Broad Institute Genomics Platform"/>
            <consortium name="The Broad Institute Genome Sequencing Center for Infectious Disease"/>
            <person name="Wu L."/>
            <person name="Ma J."/>
        </authorList>
    </citation>
    <scope>NUCLEOTIDE SEQUENCE [LARGE SCALE GENOMIC DNA]</scope>
    <source>
        <strain evidence="3">JCM 16908</strain>
    </source>
</reference>
<organism evidence="2 3">
    <name type="scientific">Sphaerisporangium flaviroseum</name>
    <dbReference type="NCBI Taxonomy" id="509199"/>
    <lineage>
        <taxon>Bacteria</taxon>
        <taxon>Bacillati</taxon>
        <taxon>Actinomycetota</taxon>
        <taxon>Actinomycetes</taxon>
        <taxon>Streptosporangiales</taxon>
        <taxon>Streptosporangiaceae</taxon>
        <taxon>Sphaerisporangium</taxon>
    </lineage>
</organism>
<evidence type="ECO:0000313" key="2">
    <source>
        <dbReference type="EMBL" id="GAA3799028.1"/>
    </source>
</evidence>
<protein>
    <recommendedName>
        <fullName evidence="1">DUF6879 domain-containing protein</fullName>
    </recommendedName>
</protein>
<dbReference type="Pfam" id="PF21806">
    <property type="entry name" value="DUF6879"/>
    <property type="match status" value="1"/>
</dbReference>
<dbReference type="InterPro" id="IPR049244">
    <property type="entry name" value="DUF6879"/>
</dbReference>
<feature type="domain" description="DUF6879" evidence="1">
    <location>
        <begin position="20"/>
        <end position="184"/>
    </location>
</feature>
<gene>
    <name evidence="2" type="ORF">GCM10022226_18030</name>
</gene>
<comment type="caution">
    <text evidence="2">The sequence shown here is derived from an EMBL/GenBank/DDBJ whole genome shotgun (WGS) entry which is preliminary data.</text>
</comment>
<proteinExistence type="predicted"/>
<sequence>MPRVHTAPGRVLTTEDYASSFFEIFHEFEGVIWKLERAQSFDEGSDPSWNAMVRGEWRRSLTLLDEAREAIAADLPARGQLRRLRVVEWPLTPYMQWELHLLALRSRLGERGRVIAAPEVSLFESGAPLPELVIFPGLRMYHVLYDSRGACTGAREITGGAFVEPWTSAVAALYERAEELVGYVERRVRPLAPPRLVPALP</sequence>
<evidence type="ECO:0000313" key="3">
    <source>
        <dbReference type="Proteomes" id="UP001500888"/>
    </source>
</evidence>